<feature type="transmembrane region" description="Helical" evidence="2">
    <location>
        <begin position="33"/>
        <end position="52"/>
    </location>
</feature>
<feature type="region of interest" description="Disordered" evidence="1">
    <location>
        <begin position="104"/>
        <end position="136"/>
    </location>
</feature>
<dbReference type="KEGG" id="tio:INP52_05755"/>
<organism evidence="3 4">
    <name type="scientific">Thermophilibacter immobilis</name>
    <dbReference type="NCBI Taxonomy" id="2779519"/>
    <lineage>
        <taxon>Bacteria</taxon>
        <taxon>Bacillati</taxon>
        <taxon>Actinomycetota</taxon>
        <taxon>Coriobacteriia</taxon>
        <taxon>Coriobacteriales</taxon>
        <taxon>Atopobiaceae</taxon>
        <taxon>Thermophilibacter</taxon>
    </lineage>
</organism>
<evidence type="ECO:0000313" key="3">
    <source>
        <dbReference type="EMBL" id="QOY59950.1"/>
    </source>
</evidence>
<evidence type="ECO:0000256" key="1">
    <source>
        <dbReference type="SAM" id="MobiDB-lite"/>
    </source>
</evidence>
<keyword evidence="4" id="KW-1185">Reference proteome</keyword>
<name>A0A7S7M718_9ACTN</name>
<keyword evidence="2" id="KW-0472">Membrane</keyword>
<evidence type="ECO:0000256" key="2">
    <source>
        <dbReference type="SAM" id="Phobius"/>
    </source>
</evidence>
<sequence length="136" mass="14887">MDETDDRRPTRVPPVIESASATTSPDNARSGPVAYVVTALVVGLLALFTLSLSSCVSAVGQIATTSGYARPDDYGYDHYDYYDYYDNYPDEDSYSDDYEPYDEYLNELHDGSPERSGPLDGLSLLTSSLDSSPSAR</sequence>
<keyword evidence="2" id="KW-1133">Transmembrane helix</keyword>
<feature type="region of interest" description="Disordered" evidence="1">
    <location>
        <begin position="1"/>
        <end position="29"/>
    </location>
</feature>
<evidence type="ECO:0000313" key="4">
    <source>
        <dbReference type="Proteomes" id="UP000593735"/>
    </source>
</evidence>
<feature type="compositionally biased region" description="Low complexity" evidence="1">
    <location>
        <begin position="116"/>
        <end position="136"/>
    </location>
</feature>
<dbReference type="RefSeq" id="WP_194369889.1">
    <property type="nucleotide sequence ID" value="NZ_CP063767.1"/>
</dbReference>
<reference evidence="3 4" key="1">
    <citation type="submission" date="2020-10" db="EMBL/GenBank/DDBJ databases">
        <title>Olsenella immobilis sp.nov., isolated from the mud in a fermentation cellar used for the production of Chinese strong-flavoured liquor.</title>
        <authorList>
            <person name="Lu L."/>
        </authorList>
    </citation>
    <scope>NUCLEOTIDE SEQUENCE [LARGE SCALE GENOMIC DNA]</scope>
    <source>
        <strain evidence="3 4">LZLJ-2</strain>
    </source>
</reference>
<dbReference type="EMBL" id="CP063767">
    <property type="protein sequence ID" value="QOY59950.1"/>
    <property type="molecule type" value="Genomic_DNA"/>
</dbReference>
<protein>
    <submittedName>
        <fullName evidence="3">Uncharacterized protein</fullName>
    </submittedName>
</protein>
<dbReference type="Proteomes" id="UP000593735">
    <property type="component" value="Chromosome"/>
</dbReference>
<keyword evidence="2" id="KW-0812">Transmembrane</keyword>
<gene>
    <name evidence="3" type="ORF">INP52_05755</name>
</gene>
<accession>A0A7S7M718</accession>
<proteinExistence type="predicted"/>
<dbReference type="AlphaFoldDB" id="A0A7S7M718"/>